<dbReference type="SUPFAM" id="SSF51126">
    <property type="entry name" value="Pectin lyase-like"/>
    <property type="match status" value="3"/>
</dbReference>
<feature type="domain" description="Right handed beta helix" evidence="2">
    <location>
        <begin position="293"/>
        <end position="448"/>
    </location>
</feature>
<proteinExistence type="predicted"/>
<evidence type="ECO:0000256" key="1">
    <source>
        <dbReference type="ARBA" id="ARBA00022737"/>
    </source>
</evidence>
<sequence>MALAMVVSMVAVAGVAVGPAAADHTGNFPSDEDNLESDEILVDDDFEEGEVNESDQIFNELGPALEEAESAFTVYVAEGDYTENVVVDTNVDLIGETEGDDQSDGVRLEADDPAAPALDVQTDGLTVTHMTIVGGDGGTGVLLSGSSGTDNVKNLDFSHNIVVAGDGGVGFDADPMSQGAPDDGNELIDNTFTVAPGASAESLAFVEGGPVSGGEQPDGYTVADNTFTTATPSGYDDGETDISLHLESDDATVENNAFPSVGSGDSGTYDVAVAGNDNEVLNNDLTSDGFADGLFLAGDGVTATGNVIDGADGNGVFVAGGSANVAIDNNEIAASGAWGVNASAVDDLDVTNNLIENNLGGVIADGGSNATVSGNDILDSEVEGVSVTGTEGVTVESNAIDAADDAGAGVSIAESGDVLVAANDVTANGDGGIDLSAIAAGAAVENNLVDGSGGGIAASDVSGGLAVSGNDVTGNADGVDVSNVIGALDVTDNLVDANEDDGIVVEGVADGATTVTGNEVTNNDDPGADSFEYGISVTAVEALDVSSNLVESNDVGGVIVSDARDVTAGSNTIADHLDNGLSVSNASNVTAADNDVSDAGSGIDVSDAADVSVAGNDVSEIDEGAITVGAASTATIESNGVESAGDGIAVSAIDVDASVTDNDVDDVGVGIAIDAAGTDEPVDVERNVLDAYDTGIYFQAFDAEQPPYATYNDLLDEEAVDVANDGPATVEALFNYYDTDASVSHSDVDESAAFEGDVLYDPFLTVSQSDVSVQKPENTQEFGHELTLEATPDTTDPQVVAFPAAVEGTVGEVFSDLPAGASVFAYDASEDEFVPGGDMANESIGALDAFVVTDLDEDATVAFEYPSEGTASPGVKQLEEGWNLVGAPKKTTVSTAFSSVLNGQEAQVNHLYGNAADQPDFVDDTTATRNGEPLWFESTEDASGQAPAFSVLSDEPGDQIVSPYTGYWVSVDAGAEDVTVTGTLSDSGATALDEIQTLETDDTQGEIQ</sequence>
<dbReference type="PANTHER" id="PTHR22990:SF15">
    <property type="entry name" value="F-BOX ONLY PROTEIN 10"/>
    <property type="match status" value="1"/>
</dbReference>
<dbReference type="PANTHER" id="PTHR22990">
    <property type="entry name" value="F-BOX ONLY PROTEIN"/>
    <property type="match status" value="1"/>
</dbReference>
<dbReference type="PATRIC" id="fig|1227466.3.peg.2887"/>
<dbReference type="Proteomes" id="UP000011509">
    <property type="component" value="Unassembled WGS sequence"/>
</dbReference>
<name>M0EAK4_9EURY</name>
<dbReference type="SMART" id="SM00710">
    <property type="entry name" value="PbH1"/>
    <property type="match status" value="19"/>
</dbReference>
<dbReference type="InterPro" id="IPR011050">
    <property type="entry name" value="Pectin_lyase_fold/virulence"/>
</dbReference>
<dbReference type="Pfam" id="PF13229">
    <property type="entry name" value="Beta_helix"/>
    <property type="match status" value="2"/>
</dbReference>
<reference evidence="3 4" key="1">
    <citation type="journal article" date="2014" name="PLoS Genet.">
        <title>Phylogenetically driven sequencing of extremely halophilic archaea reveals strategies for static and dynamic osmo-response.</title>
        <authorList>
            <person name="Becker E.A."/>
            <person name="Seitzer P.M."/>
            <person name="Tritt A."/>
            <person name="Larsen D."/>
            <person name="Krusor M."/>
            <person name="Yao A.I."/>
            <person name="Wu D."/>
            <person name="Madern D."/>
            <person name="Eisen J.A."/>
            <person name="Darling A.E."/>
            <person name="Facciotti M.T."/>
        </authorList>
    </citation>
    <scope>NUCLEOTIDE SEQUENCE [LARGE SCALE GENOMIC DNA]</scope>
    <source>
        <strain evidence="3 4">DSM 10284</strain>
    </source>
</reference>
<dbReference type="GO" id="GO:0008233">
    <property type="term" value="F:peptidase activity"/>
    <property type="evidence" value="ECO:0007669"/>
    <property type="project" value="UniProtKB-KW"/>
</dbReference>
<dbReference type="EMBL" id="AOJL01000060">
    <property type="protein sequence ID" value="ELZ44053.1"/>
    <property type="molecule type" value="Genomic_DNA"/>
</dbReference>
<keyword evidence="3" id="KW-0645">Protease</keyword>
<dbReference type="InterPro" id="IPR012334">
    <property type="entry name" value="Pectin_lyas_fold"/>
</dbReference>
<evidence type="ECO:0000313" key="3">
    <source>
        <dbReference type="EMBL" id="ELZ44053.1"/>
    </source>
</evidence>
<dbReference type="Gene3D" id="2.160.20.10">
    <property type="entry name" value="Single-stranded right-handed beta-helix, Pectin lyase-like"/>
    <property type="match status" value="4"/>
</dbReference>
<protein>
    <submittedName>
        <fullName evidence="3">Subtilisin-like serine protease</fullName>
    </submittedName>
</protein>
<evidence type="ECO:0000259" key="2">
    <source>
        <dbReference type="Pfam" id="PF13229"/>
    </source>
</evidence>
<organism evidence="3 4">
    <name type="scientific">Halorubrum coriense DSM 10284</name>
    <dbReference type="NCBI Taxonomy" id="1227466"/>
    <lineage>
        <taxon>Archaea</taxon>
        <taxon>Methanobacteriati</taxon>
        <taxon>Methanobacteriota</taxon>
        <taxon>Stenosarchaea group</taxon>
        <taxon>Halobacteria</taxon>
        <taxon>Halobacteriales</taxon>
        <taxon>Haloferacaceae</taxon>
        <taxon>Halorubrum</taxon>
    </lineage>
</organism>
<comment type="caution">
    <text evidence="3">The sequence shown here is derived from an EMBL/GenBank/DDBJ whole genome shotgun (WGS) entry which is preliminary data.</text>
</comment>
<dbReference type="AlphaFoldDB" id="M0EAK4"/>
<dbReference type="InterPro" id="IPR039448">
    <property type="entry name" value="Beta_helix"/>
</dbReference>
<evidence type="ECO:0000313" key="4">
    <source>
        <dbReference type="Proteomes" id="UP000011509"/>
    </source>
</evidence>
<dbReference type="STRING" id="1227466.C464_14500"/>
<keyword evidence="3" id="KW-0378">Hydrolase</keyword>
<accession>M0EAK4</accession>
<dbReference type="InterPro" id="IPR051550">
    <property type="entry name" value="SCF-Subunits/Alg-Epimerases"/>
</dbReference>
<keyword evidence="4" id="KW-1185">Reference proteome</keyword>
<dbReference type="GO" id="GO:0006508">
    <property type="term" value="P:proteolysis"/>
    <property type="evidence" value="ECO:0007669"/>
    <property type="project" value="UniProtKB-KW"/>
</dbReference>
<feature type="domain" description="Right handed beta helix" evidence="2">
    <location>
        <begin position="533"/>
        <end position="678"/>
    </location>
</feature>
<keyword evidence="1" id="KW-0677">Repeat</keyword>
<dbReference type="InterPro" id="IPR006626">
    <property type="entry name" value="PbH1"/>
</dbReference>
<gene>
    <name evidence="3" type="ORF">C464_14500</name>
</gene>